<dbReference type="EMBL" id="JAHRIQ010094514">
    <property type="protein sequence ID" value="MEQ2252147.1"/>
    <property type="molecule type" value="Genomic_DNA"/>
</dbReference>
<gene>
    <name evidence="3" type="ORF">ILYODFUR_018706</name>
</gene>
<dbReference type="SMART" id="SM00429">
    <property type="entry name" value="IPT"/>
    <property type="match status" value="2"/>
</dbReference>
<feature type="region of interest" description="Disordered" evidence="1">
    <location>
        <begin position="238"/>
        <end position="261"/>
    </location>
</feature>
<dbReference type="InterPro" id="IPR014756">
    <property type="entry name" value="Ig_E-set"/>
</dbReference>
<evidence type="ECO:0000256" key="1">
    <source>
        <dbReference type="SAM" id="MobiDB-lite"/>
    </source>
</evidence>
<evidence type="ECO:0000313" key="4">
    <source>
        <dbReference type="Proteomes" id="UP001482620"/>
    </source>
</evidence>
<dbReference type="InterPro" id="IPR013783">
    <property type="entry name" value="Ig-like_fold"/>
</dbReference>
<dbReference type="InterPro" id="IPR031148">
    <property type="entry name" value="Plexin"/>
</dbReference>
<dbReference type="PANTHER" id="PTHR22625:SF9">
    <property type="entry name" value="PLEXIN-B2"/>
    <property type="match status" value="1"/>
</dbReference>
<protein>
    <recommendedName>
        <fullName evidence="2">IPT/TIG domain-containing protein</fullName>
    </recommendedName>
</protein>
<dbReference type="SUPFAM" id="SSF81296">
    <property type="entry name" value="E set domains"/>
    <property type="match status" value="2"/>
</dbReference>
<organism evidence="3 4">
    <name type="scientific">Ilyodon furcidens</name>
    <name type="common">goldbreast splitfin</name>
    <dbReference type="NCBI Taxonomy" id="33524"/>
    <lineage>
        <taxon>Eukaryota</taxon>
        <taxon>Metazoa</taxon>
        <taxon>Chordata</taxon>
        <taxon>Craniata</taxon>
        <taxon>Vertebrata</taxon>
        <taxon>Euteleostomi</taxon>
        <taxon>Actinopterygii</taxon>
        <taxon>Neopterygii</taxon>
        <taxon>Teleostei</taxon>
        <taxon>Neoteleostei</taxon>
        <taxon>Acanthomorphata</taxon>
        <taxon>Ovalentaria</taxon>
        <taxon>Atherinomorphae</taxon>
        <taxon>Cyprinodontiformes</taxon>
        <taxon>Goodeidae</taxon>
        <taxon>Ilyodon</taxon>
    </lineage>
</organism>
<feature type="domain" description="IPT/TIG" evidence="2">
    <location>
        <begin position="3"/>
        <end position="93"/>
    </location>
</feature>
<comment type="caution">
    <text evidence="3">The sequence shown here is derived from an EMBL/GenBank/DDBJ whole genome shotgun (WGS) entry which is preliminary data.</text>
</comment>
<reference evidence="3 4" key="1">
    <citation type="submission" date="2021-06" db="EMBL/GenBank/DDBJ databases">
        <authorList>
            <person name="Palmer J.M."/>
        </authorList>
    </citation>
    <scope>NUCLEOTIDE SEQUENCE [LARGE SCALE GENOMIC DNA]</scope>
    <source>
        <strain evidence="4">if_2019</strain>
        <tissue evidence="3">Muscle</tissue>
    </source>
</reference>
<keyword evidence="4" id="KW-1185">Reference proteome</keyword>
<accession>A0ABV0V5T9</accession>
<feature type="domain" description="IPT/TIG" evidence="2">
    <location>
        <begin position="95"/>
        <end position="184"/>
    </location>
</feature>
<dbReference type="Proteomes" id="UP001482620">
    <property type="component" value="Unassembled WGS sequence"/>
</dbReference>
<sequence length="326" mass="36330">MQDPIPDGVQPSKGPKAGGTLITITGRFLDTGSKEDVQVNIGGMDCAVEHFGTAIICRTGEYRLEKVPSDHLPVRIQYGKGTTKSVLSAFQYLENPIVLDHQPRGSFICGGRNIVVTGSGFDLIQTAMIKVQGDNSSYVEHAHEKNDTLIQFQSPAVSSSLSQNVRTYIQLDNWMKELKPFDYHPNPSFNELKKKVITETSIIIVTGRGFSRAMTAKEAQAFVGDVQCQVNTLQDEKLFLDPPSTPPRARSRRQRRDTSPELLDLMRQQTRQRRPDVPLPRHLHQLLRGEPKAFPGQLRDIVPPACPPGGTCLEHLPRKASRRHPV</sequence>
<dbReference type="PANTHER" id="PTHR22625">
    <property type="entry name" value="PLEXIN"/>
    <property type="match status" value="1"/>
</dbReference>
<evidence type="ECO:0000313" key="3">
    <source>
        <dbReference type="EMBL" id="MEQ2252147.1"/>
    </source>
</evidence>
<dbReference type="Pfam" id="PF01833">
    <property type="entry name" value="TIG"/>
    <property type="match status" value="2"/>
</dbReference>
<name>A0ABV0V5T9_9TELE</name>
<proteinExistence type="predicted"/>
<evidence type="ECO:0000259" key="2">
    <source>
        <dbReference type="SMART" id="SM00429"/>
    </source>
</evidence>
<dbReference type="InterPro" id="IPR002909">
    <property type="entry name" value="IPT_dom"/>
</dbReference>
<dbReference type="Gene3D" id="2.60.40.10">
    <property type="entry name" value="Immunoglobulins"/>
    <property type="match status" value="2"/>
</dbReference>